<evidence type="ECO:0000313" key="4">
    <source>
        <dbReference type="Proteomes" id="UP000075321"/>
    </source>
</evidence>
<dbReference type="AlphaFoldDB" id="A0A151AJZ9"/>
<dbReference type="Pfam" id="PF13588">
    <property type="entry name" value="HSDR_N_2"/>
    <property type="match status" value="1"/>
</dbReference>
<keyword evidence="4" id="KW-1185">Reference proteome</keyword>
<gene>
    <name evidence="3" type="ORF">HAPAU_05700</name>
</gene>
<dbReference type="OrthoDB" id="330911at2157"/>
<feature type="compositionally biased region" description="Basic and acidic residues" evidence="1">
    <location>
        <begin position="226"/>
        <end position="243"/>
    </location>
</feature>
<name>A0A151AJZ9_9EURY</name>
<reference evidence="3 4" key="1">
    <citation type="submission" date="2016-02" db="EMBL/GenBank/DDBJ databases">
        <title>Genome sequence of Halalkalicoccus paucihalophilus DSM 24557.</title>
        <authorList>
            <person name="Poehlein A."/>
            <person name="Daniel R."/>
        </authorList>
    </citation>
    <scope>NUCLEOTIDE SEQUENCE [LARGE SCALE GENOMIC DNA]</scope>
    <source>
        <strain evidence="3 4">DSM 24557</strain>
    </source>
</reference>
<feature type="region of interest" description="Disordered" evidence="1">
    <location>
        <begin position="221"/>
        <end position="253"/>
    </location>
</feature>
<evidence type="ECO:0000259" key="2">
    <source>
        <dbReference type="Pfam" id="PF13588"/>
    </source>
</evidence>
<evidence type="ECO:0000256" key="1">
    <source>
        <dbReference type="SAM" id="MobiDB-lite"/>
    </source>
</evidence>
<proteinExistence type="predicted"/>
<dbReference type="EMBL" id="LTAZ01000001">
    <property type="protein sequence ID" value="KYH27895.1"/>
    <property type="molecule type" value="Genomic_DNA"/>
</dbReference>
<dbReference type="Gene3D" id="3.90.1570.30">
    <property type="match status" value="1"/>
</dbReference>
<dbReference type="PATRIC" id="fig|1008153.3.peg.570"/>
<dbReference type="InterPro" id="IPR029464">
    <property type="entry name" value="HSDR_N"/>
</dbReference>
<accession>A0A151AJZ9</accession>
<protein>
    <recommendedName>
        <fullName evidence="2">Type I restriction enzyme R protein N-terminal domain-containing protein</fullName>
    </recommendedName>
</protein>
<feature type="domain" description="Type I restriction enzyme R protein N-terminal" evidence="2">
    <location>
        <begin position="26"/>
        <end position="126"/>
    </location>
</feature>
<dbReference type="RefSeq" id="WP_066379217.1">
    <property type="nucleotide sequence ID" value="NZ_LTAZ01000001.1"/>
</dbReference>
<evidence type="ECO:0000313" key="3">
    <source>
        <dbReference type="EMBL" id="KYH27895.1"/>
    </source>
</evidence>
<comment type="caution">
    <text evidence="3">The sequence shown here is derived from an EMBL/GenBank/DDBJ whole genome shotgun (WGS) entry which is preliminary data.</text>
</comment>
<sequence>MDREALERYIDRSLDLVDASPQMDEQNTRAKLIDPLVRDVLGWDLYSTEVELEYPIQMGSSKTKVDYALLLEGSPAVFIEAKGCDTTISTSHEDQLRSYMQQQWVDWGLITNGVVLKLFKLKKSENHPSVDLLGESTVEELRRQSWIVKTLSKESIQSGAADGIYRSVERRRKAVSQLTQNKDEIADELLEVLSERVGDSIAREAESEAKSFIDDLIGILSNGDESGGKPIREPEPTTRETRSEATNGGTEGKYVVRFGKDGSDVLHRSESQSDVMAKAVEYLIFEHELIENLPSFPYVPGKKSAILNDEPVHRNGERMRQYRELGNGYYVYTSLNQESKKRQIRRFAEMCGVKAEFGGAW</sequence>
<dbReference type="Proteomes" id="UP000075321">
    <property type="component" value="Unassembled WGS sequence"/>
</dbReference>
<organism evidence="3 4">
    <name type="scientific">Halalkalicoccus paucihalophilus</name>
    <dbReference type="NCBI Taxonomy" id="1008153"/>
    <lineage>
        <taxon>Archaea</taxon>
        <taxon>Methanobacteriati</taxon>
        <taxon>Methanobacteriota</taxon>
        <taxon>Stenosarchaea group</taxon>
        <taxon>Halobacteria</taxon>
        <taxon>Halobacteriales</taxon>
        <taxon>Halococcaceae</taxon>
        <taxon>Halalkalicoccus</taxon>
    </lineage>
</organism>